<dbReference type="InterPro" id="IPR000253">
    <property type="entry name" value="FHA_dom"/>
</dbReference>
<dbReference type="EMBL" id="MOXD01000002">
    <property type="protein sequence ID" value="OMQ25473.1"/>
    <property type="molecule type" value="Genomic_DNA"/>
</dbReference>
<reference evidence="2 3" key="1">
    <citation type="submission" date="2016-11" db="EMBL/GenBank/DDBJ databases">
        <title>Rahnella oryzae sp. nov., isolated from rice root.</title>
        <authorList>
            <person name="Zhang X.-X."/>
            <person name="Zhang J."/>
        </authorList>
    </citation>
    <scope>NUCLEOTIDE SEQUENCE [LARGE SCALE GENOMIC DNA]</scope>
    <source>
        <strain evidence="2 3">J11-6</strain>
    </source>
</reference>
<dbReference type="InterPro" id="IPR008984">
    <property type="entry name" value="SMAD_FHA_dom_sf"/>
</dbReference>
<dbReference type="Proteomes" id="UP000216021">
    <property type="component" value="Unassembled WGS sequence"/>
</dbReference>
<dbReference type="STRING" id="2034155.BMI79_03905"/>
<keyword evidence="3" id="KW-1185">Reference proteome</keyword>
<evidence type="ECO:0000259" key="1">
    <source>
        <dbReference type="PROSITE" id="PS50006"/>
    </source>
</evidence>
<dbReference type="Pfam" id="PF00498">
    <property type="entry name" value="FHA"/>
    <property type="match status" value="1"/>
</dbReference>
<evidence type="ECO:0000313" key="3">
    <source>
        <dbReference type="Proteomes" id="UP000216021"/>
    </source>
</evidence>
<protein>
    <recommendedName>
        <fullName evidence="1">FHA domain-containing protein</fullName>
    </recommendedName>
</protein>
<dbReference type="PROSITE" id="PS50006">
    <property type="entry name" value="FHA_DOMAIN"/>
    <property type="match status" value="1"/>
</dbReference>
<accession>A0A1S8CND7</accession>
<dbReference type="InterPro" id="IPR017735">
    <property type="entry name" value="T6SS_FHA"/>
</dbReference>
<dbReference type="InterPro" id="IPR046883">
    <property type="entry name" value="T6SS_FHA_C"/>
</dbReference>
<evidence type="ECO:0000313" key="2">
    <source>
        <dbReference type="EMBL" id="OMQ25473.1"/>
    </source>
</evidence>
<organism evidence="2 3">
    <name type="scientific">Serratia oryzae</name>
    <dbReference type="NCBI Taxonomy" id="2034155"/>
    <lineage>
        <taxon>Bacteria</taxon>
        <taxon>Pseudomonadati</taxon>
        <taxon>Pseudomonadota</taxon>
        <taxon>Gammaproteobacteria</taxon>
        <taxon>Enterobacterales</taxon>
        <taxon>Yersiniaceae</taxon>
        <taxon>Serratia</taxon>
    </lineage>
</organism>
<dbReference type="Gene3D" id="2.60.200.20">
    <property type="match status" value="1"/>
</dbReference>
<proteinExistence type="predicted"/>
<comment type="caution">
    <text evidence="2">The sequence shown here is derived from an EMBL/GenBank/DDBJ whole genome shotgun (WGS) entry which is preliminary data.</text>
</comment>
<dbReference type="AlphaFoldDB" id="A0A1S8CND7"/>
<dbReference type="Pfam" id="PF20232">
    <property type="entry name" value="T6SS_FHA_C"/>
    <property type="match status" value="1"/>
</dbReference>
<sequence length="586" mass="63749">MRLTMIRNRDNERLPQNYCDFTAPGGTIGRDTNNTLILPDQSRAISRLQAVVHISPTGEAQITQRGSTTALLLNGGELPHNVQHPLAEGDILDIAGYQFSVSLNDPPLSLAPLLLSQGAASSVNSIDEAVWDNLEAEFLLHQPQHKRPLPHEQNHPLFANEPDNRARQDPLAMAQETDLASLHDQPIDPDHLFAQDDPFSLPPIMKDTTPSVLSVNRKWSAEDLATPEPVQPPVAEPAPPLLNLPDELAAEWALNADSGSEDDVLLGLFADNAVPLASTLNDEAAFDPALAIWPAAPDAVASAATETKQAAPVQHDDLTWAEQARAADGVSLNDFAPQEHEAPHRQAGAPLDAMPPPLTRLGVDPVRHQPFKPAKSASQEQLHGELFSAFVAGLGLDDAVLQPDFSPEQLYLAGKLLSLFSQGTVALLSSRNILKRGLKAEMTMILEEENNPFKMLPSGKTVLLQMFSTPMPGFIPPENAVRDAMIDLQAHQLGMIAGVRAIIAAMLQTFHPDNLEKMAAEQGTLPGKGVFSGNRKAALWDTLKAHYQRVANEVEDDFHTLFGEAFLHAYDLEIRQYKASQNQKVP</sequence>
<dbReference type="OrthoDB" id="273564at2"/>
<dbReference type="NCBIfam" id="TIGR03354">
    <property type="entry name" value="VI_FHA"/>
    <property type="match status" value="1"/>
</dbReference>
<gene>
    <name evidence="2" type="ORF">BMI79_03905</name>
</gene>
<name>A0A1S8CND7_9GAMM</name>
<dbReference type="SUPFAM" id="SSF49879">
    <property type="entry name" value="SMAD/FHA domain"/>
    <property type="match status" value="1"/>
</dbReference>
<feature type="domain" description="FHA" evidence="1">
    <location>
        <begin position="26"/>
        <end position="78"/>
    </location>
</feature>